<evidence type="ECO:0008006" key="5">
    <source>
        <dbReference type="Google" id="ProtNLM"/>
    </source>
</evidence>
<dbReference type="AlphaFoldDB" id="A0A8E2ELY2"/>
<evidence type="ECO:0000313" key="3">
    <source>
        <dbReference type="EMBL" id="OCK86472.1"/>
    </source>
</evidence>
<feature type="chain" id="PRO_5034491012" description="Secreted protein" evidence="2">
    <location>
        <begin position="29"/>
        <end position="90"/>
    </location>
</feature>
<sequence>MVLNQSNSPSSLTPNPMLLLLPLSPLLACTIQPNGPLKGCPNVSNRQHQSFPTSRTAPSATLWPSEAVGPQRTPLTANWQQVECPTVAVW</sequence>
<evidence type="ECO:0000256" key="2">
    <source>
        <dbReference type="SAM" id="SignalP"/>
    </source>
</evidence>
<dbReference type="Proteomes" id="UP000250266">
    <property type="component" value="Unassembled WGS sequence"/>
</dbReference>
<reference evidence="3 4" key="1">
    <citation type="journal article" date="2016" name="Nat. Commun.">
        <title>Ectomycorrhizal ecology is imprinted in the genome of the dominant symbiotic fungus Cenococcum geophilum.</title>
        <authorList>
            <consortium name="DOE Joint Genome Institute"/>
            <person name="Peter M."/>
            <person name="Kohler A."/>
            <person name="Ohm R.A."/>
            <person name="Kuo A."/>
            <person name="Krutzmann J."/>
            <person name="Morin E."/>
            <person name="Arend M."/>
            <person name="Barry K.W."/>
            <person name="Binder M."/>
            <person name="Choi C."/>
            <person name="Clum A."/>
            <person name="Copeland A."/>
            <person name="Grisel N."/>
            <person name="Haridas S."/>
            <person name="Kipfer T."/>
            <person name="LaButti K."/>
            <person name="Lindquist E."/>
            <person name="Lipzen A."/>
            <person name="Maire R."/>
            <person name="Meier B."/>
            <person name="Mihaltcheva S."/>
            <person name="Molinier V."/>
            <person name="Murat C."/>
            <person name="Poggeler S."/>
            <person name="Quandt C.A."/>
            <person name="Sperisen C."/>
            <person name="Tritt A."/>
            <person name="Tisserant E."/>
            <person name="Crous P.W."/>
            <person name="Henrissat B."/>
            <person name="Nehls U."/>
            <person name="Egli S."/>
            <person name="Spatafora J.W."/>
            <person name="Grigoriev I.V."/>
            <person name="Martin F.M."/>
        </authorList>
    </citation>
    <scope>NUCLEOTIDE SEQUENCE [LARGE SCALE GENOMIC DNA]</scope>
    <source>
        <strain evidence="3 4">CBS 459.81</strain>
    </source>
</reference>
<feature type="region of interest" description="Disordered" evidence="1">
    <location>
        <begin position="40"/>
        <end position="62"/>
    </location>
</feature>
<feature type="compositionally biased region" description="Polar residues" evidence="1">
    <location>
        <begin position="42"/>
        <end position="59"/>
    </location>
</feature>
<protein>
    <recommendedName>
        <fullName evidence="5">Secreted protein</fullName>
    </recommendedName>
</protein>
<name>A0A8E2ELY2_9PEZI</name>
<gene>
    <name evidence="3" type="ORF">K432DRAFT_1963</name>
</gene>
<evidence type="ECO:0000313" key="4">
    <source>
        <dbReference type="Proteomes" id="UP000250266"/>
    </source>
</evidence>
<feature type="signal peptide" evidence="2">
    <location>
        <begin position="1"/>
        <end position="28"/>
    </location>
</feature>
<proteinExistence type="predicted"/>
<keyword evidence="2" id="KW-0732">Signal</keyword>
<accession>A0A8E2ELY2</accession>
<evidence type="ECO:0000256" key="1">
    <source>
        <dbReference type="SAM" id="MobiDB-lite"/>
    </source>
</evidence>
<keyword evidence="4" id="KW-1185">Reference proteome</keyword>
<dbReference type="EMBL" id="KV744805">
    <property type="protein sequence ID" value="OCK86472.1"/>
    <property type="molecule type" value="Genomic_DNA"/>
</dbReference>
<organism evidence="3 4">
    <name type="scientific">Lepidopterella palustris CBS 459.81</name>
    <dbReference type="NCBI Taxonomy" id="1314670"/>
    <lineage>
        <taxon>Eukaryota</taxon>
        <taxon>Fungi</taxon>
        <taxon>Dikarya</taxon>
        <taxon>Ascomycota</taxon>
        <taxon>Pezizomycotina</taxon>
        <taxon>Dothideomycetes</taxon>
        <taxon>Pleosporomycetidae</taxon>
        <taxon>Mytilinidiales</taxon>
        <taxon>Argynnaceae</taxon>
        <taxon>Lepidopterella</taxon>
    </lineage>
</organism>